<dbReference type="KEGG" id="bbel:109462174"/>
<gene>
    <name evidence="9" type="primary">LOC109462174</name>
</gene>
<dbReference type="OrthoDB" id="5412539at2759"/>
<keyword evidence="2" id="KW-0963">Cytoplasm</keyword>
<dbReference type="Proteomes" id="UP000515135">
    <property type="component" value="Unplaced"/>
</dbReference>
<dbReference type="Pfam" id="PF16641">
    <property type="entry name" value="CLIP1_ZNF"/>
    <property type="match status" value="1"/>
</dbReference>
<evidence type="ECO:0000256" key="3">
    <source>
        <dbReference type="ARBA" id="ARBA00022701"/>
    </source>
</evidence>
<protein>
    <submittedName>
        <fullName evidence="9">CAP-Gly domain-containing linker protein 1-like</fullName>
    </submittedName>
</protein>
<dbReference type="GO" id="GO:0005874">
    <property type="term" value="C:microtubule"/>
    <property type="evidence" value="ECO:0007669"/>
    <property type="project" value="UniProtKB-KW"/>
</dbReference>
<dbReference type="GeneID" id="109462174"/>
<evidence type="ECO:0000256" key="5">
    <source>
        <dbReference type="ARBA" id="ARBA00023212"/>
    </source>
</evidence>
<feature type="region of interest" description="Disordered" evidence="6">
    <location>
        <begin position="1"/>
        <end position="26"/>
    </location>
</feature>
<keyword evidence="8" id="KW-1185">Reference proteome</keyword>
<evidence type="ECO:0000256" key="4">
    <source>
        <dbReference type="ARBA" id="ARBA00023054"/>
    </source>
</evidence>
<evidence type="ECO:0000313" key="8">
    <source>
        <dbReference type="Proteomes" id="UP000515135"/>
    </source>
</evidence>
<proteinExistence type="predicted"/>
<dbReference type="AlphaFoldDB" id="A0A6P4Y687"/>
<evidence type="ECO:0000256" key="6">
    <source>
        <dbReference type="SAM" id="MobiDB-lite"/>
    </source>
</evidence>
<feature type="domain" description="CLIP1 zinc knuckle" evidence="7">
    <location>
        <begin position="84"/>
        <end position="101"/>
    </location>
</feature>
<keyword evidence="4" id="KW-0175">Coiled coil</keyword>
<accession>A0A6P4Y687</accession>
<keyword evidence="5" id="KW-0206">Cytoskeleton</keyword>
<evidence type="ECO:0000313" key="9">
    <source>
        <dbReference type="RefSeq" id="XP_019614232.1"/>
    </source>
</evidence>
<evidence type="ECO:0000256" key="2">
    <source>
        <dbReference type="ARBA" id="ARBA00022490"/>
    </source>
</evidence>
<organism evidence="8 9">
    <name type="scientific">Branchiostoma belcheri</name>
    <name type="common">Amphioxus</name>
    <dbReference type="NCBI Taxonomy" id="7741"/>
    <lineage>
        <taxon>Eukaryota</taxon>
        <taxon>Metazoa</taxon>
        <taxon>Chordata</taxon>
        <taxon>Cephalochordata</taxon>
        <taxon>Leptocardii</taxon>
        <taxon>Amphioxiformes</taxon>
        <taxon>Branchiostomatidae</taxon>
        <taxon>Branchiostoma</taxon>
    </lineage>
</organism>
<comment type="subcellular location">
    <subcellularLocation>
        <location evidence="1">Cytoplasm</location>
        <location evidence="1">Cytoskeleton</location>
    </subcellularLocation>
</comment>
<name>A0A6P4Y687_BRABE</name>
<dbReference type="InterPro" id="IPR032108">
    <property type="entry name" value="CLIP1_ZNF"/>
</dbReference>
<evidence type="ECO:0000259" key="7">
    <source>
        <dbReference type="Pfam" id="PF16641"/>
    </source>
</evidence>
<keyword evidence="3" id="KW-0493">Microtubule</keyword>
<sequence>MQKDMDAMTAGDPITAKLRKEKEEAEGQTKEIRLKIDFLNSVIVDLQRKNDELIRRIDQLESGVNGEDLFDEEEERLRQLPPPRLYCDICDVFDEHDTDDCPKQATEFEEYASHSQYHGDIHTMYIRNIQGFPPVRSVL</sequence>
<dbReference type="RefSeq" id="XP_019614232.1">
    <property type="nucleotide sequence ID" value="XM_019758673.1"/>
</dbReference>
<reference evidence="9" key="1">
    <citation type="submission" date="2025-08" db="UniProtKB">
        <authorList>
            <consortium name="RefSeq"/>
        </authorList>
    </citation>
    <scope>IDENTIFICATION</scope>
    <source>
        <tissue evidence="9">Gonad</tissue>
    </source>
</reference>
<evidence type="ECO:0000256" key="1">
    <source>
        <dbReference type="ARBA" id="ARBA00004245"/>
    </source>
</evidence>